<dbReference type="Pfam" id="PF02481">
    <property type="entry name" value="DNA_processg_A"/>
    <property type="match status" value="1"/>
</dbReference>
<dbReference type="InterPro" id="IPR003488">
    <property type="entry name" value="DprA"/>
</dbReference>
<accession>A0A4Q1AKF7</accession>
<dbReference type="OrthoDB" id="9785707at2"/>
<dbReference type="EMBL" id="PDKK01000007">
    <property type="protein sequence ID" value="RXK05200.1"/>
    <property type="molecule type" value="Genomic_DNA"/>
</dbReference>
<evidence type="ECO:0000313" key="4">
    <source>
        <dbReference type="Proteomes" id="UP000289758"/>
    </source>
</evidence>
<dbReference type="AlphaFoldDB" id="A0A4Q1AKF7"/>
<comment type="similarity">
    <text evidence="1">Belongs to the DprA/Smf family.</text>
</comment>
<evidence type="ECO:0000256" key="1">
    <source>
        <dbReference type="ARBA" id="ARBA00006525"/>
    </source>
</evidence>
<evidence type="ECO:0000313" key="3">
    <source>
        <dbReference type="EMBL" id="RXK05200.1"/>
    </source>
</evidence>
<name>A0A4Q1AKF7_9BACT</name>
<dbReference type="SUPFAM" id="SSF102405">
    <property type="entry name" value="MCP/YpsA-like"/>
    <property type="match status" value="1"/>
</dbReference>
<dbReference type="InterPro" id="IPR057666">
    <property type="entry name" value="DrpA_SLOG"/>
</dbReference>
<dbReference type="Proteomes" id="UP000289758">
    <property type="component" value="Unassembled WGS sequence"/>
</dbReference>
<dbReference type="PANTHER" id="PTHR43022:SF1">
    <property type="entry name" value="PROTEIN SMF"/>
    <property type="match status" value="1"/>
</dbReference>
<organism evidence="3 4">
    <name type="scientific">Halarcobacter ebronensis</name>
    <dbReference type="NCBI Taxonomy" id="1462615"/>
    <lineage>
        <taxon>Bacteria</taxon>
        <taxon>Pseudomonadati</taxon>
        <taxon>Campylobacterota</taxon>
        <taxon>Epsilonproteobacteria</taxon>
        <taxon>Campylobacterales</taxon>
        <taxon>Arcobacteraceae</taxon>
        <taxon>Halarcobacter</taxon>
    </lineage>
</organism>
<protein>
    <submittedName>
        <fullName evidence="3">DNA processing protein DprA</fullName>
    </submittedName>
</protein>
<evidence type="ECO:0000259" key="2">
    <source>
        <dbReference type="Pfam" id="PF02481"/>
    </source>
</evidence>
<gene>
    <name evidence="3" type="ORF">CRV07_09300</name>
</gene>
<proteinExistence type="inferred from homology"/>
<keyword evidence="4" id="KW-1185">Reference proteome</keyword>
<dbReference type="RefSeq" id="WP_129087424.1">
    <property type="nucleotide sequence ID" value="NZ_CP053836.1"/>
</dbReference>
<dbReference type="PANTHER" id="PTHR43022">
    <property type="entry name" value="PROTEIN SMF"/>
    <property type="match status" value="1"/>
</dbReference>
<sequence length="255" mass="28679">MSSIIDFHIKEFNLLEKYPKDVFYKGDLSLLNKRKVSIVGSRRPNAYCVKYTNLIANELSKRDIVVVSGAAMGVDAIAHKASSVNNTIAVVANGLNIRYPAINSKLIEDIEKKGLVLSTYSDDEMPRNYTFVQRNELVVALGEVLIVTQADINSGSLRSIEFALKMNKKVYTLPHRLDESLGTQKLVEEGLIEPIYDLNKFFDTFGEIKVTTSELAAFINSFPSYEEAVKKYKSKIFELELEGIIKIENGFVRPL</sequence>
<dbReference type="GO" id="GO:0009294">
    <property type="term" value="P:DNA-mediated transformation"/>
    <property type="evidence" value="ECO:0007669"/>
    <property type="project" value="InterPro"/>
</dbReference>
<reference evidence="3 4" key="1">
    <citation type="submission" date="2017-10" db="EMBL/GenBank/DDBJ databases">
        <title>Genomics of the genus Arcobacter.</title>
        <authorList>
            <person name="Perez-Cataluna A."/>
            <person name="Figueras M.J."/>
        </authorList>
    </citation>
    <scope>NUCLEOTIDE SEQUENCE [LARGE SCALE GENOMIC DNA]</scope>
    <source>
        <strain evidence="3 4">CECT 8441</strain>
    </source>
</reference>
<feature type="domain" description="Smf/DprA SLOG" evidence="2">
    <location>
        <begin position="15"/>
        <end position="202"/>
    </location>
</feature>
<dbReference type="Gene3D" id="3.40.50.450">
    <property type="match status" value="1"/>
</dbReference>
<comment type="caution">
    <text evidence="3">The sequence shown here is derived from an EMBL/GenBank/DDBJ whole genome shotgun (WGS) entry which is preliminary data.</text>
</comment>